<feature type="compositionally biased region" description="Polar residues" evidence="1">
    <location>
        <begin position="61"/>
        <end position="71"/>
    </location>
</feature>
<feature type="region of interest" description="Disordered" evidence="1">
    <location>
        <begin position="61"/>
        <end position="83"/>
    </location>
</feature>
<evidence type="ECO:0000313" key="3">
    <source>
        <dbReference type="Proteomes" id="UP000002035"/>
    </source>
</evidence>
<evidence type="ECO:0000256" key="1">
    <source>
        <dbReference type="SAM" id="MobiDB-lite"/>
    </source>
</evidence>
<dbReference type="GeneID" id="9229342"/>
<name>C5FLY5_ARTOC</name>
<reference evidence="3" key="1">
    <citation type="journal article" date="2012" name="MBio">
        <title>Comparative genome analysis of Trichophyton rubrum and related dermatophytes reveals candidate genes involved in infection.</title>
        <authorList>
            <person name="Martinez D.A."/>
            <person name="Oliver B.G."/>
            <person name="Graeser Y."/>
            <person name="Goldberg J.M."/>
            <person name="Li W."/>
            <person name="Martinez-Rossi N.M."/>
            <person name="Monod M."/>
            <person name="Shelest E."/>
            <person name="Barton R.C."/>
            <person name="Birch E."/>
            <person name="Brakhage A.A."/>
            <person name="Chen Z."/>
            <person name="Gurr S.J."/>
            <person name="Heiman D."/>
            <person name="Heitman J."/>
            <person name="Kosti I."/>
            <person name="Rossi A."/>
            <person name="Saif S."/>
            <person name="Samalova M."/>
            <person name="Saunders C.W."/>
            <person name="Shea T."/>
            <person name="Summerbell R.C."/>
            <person name="Xu J."/>
            <person name="Young S."/>
            <person name="Zeng Q."/>
            <person name="Birren B.W."/>
            <person name="Cuomo C.A."/>
            <person name="White T.C."/>
        </authorList>
    </citation>
    <scope>NUCLEOTIDE SEQUENCE [LARGE SCALE GENOMIC DNA]</scope>
    <source>
        <strain evidence="3">ATCC MYA-4605 / CBS 113480</strain>
    </source>
</reference>
<accession>C5FLY5</accession>
<sequence>MQTVGKSVRNALCVIIFGVRYLGSSRAIVLITTHTVPKFSESPTYARTLLFKIAGHGRSNSLRRAGNQPTTDKVKREGDETDRHDEDLKLQNGSLGSAIADLYCAASQPSLVQNKGSRQGIMGKHVRKHRFPRVAGYRYINLSGYVDLLQKTVDIVAS</sequence>
<gene>
    <name evidence="2" type="ORF">MCYG_03526</name>
</gene>
<proteinExistence type="predicted"/>
<dbReference type="EMBL" id="DS995703">
    <property type="protein sequence ID" value="EEQ30707.1"/>
    <property type="molecule type" value="Genomic_DNA"/>
</dbReference>
<organism evidence="2 3">
    <name type="scientific">Arthroderma otae (strain ATCC MYA-4605 / CBS 113480)</name>
    <name type="common">Microsporum canis</name>
    <dbReference type="NCBI Taxonomy" id="554155"/>
    <lineage>
        <taxon>Eukaryota</taxon>
        <taxon>Fungi</taxon>
        <taxon>Dikarya</taxon>
        <taxon>Ascomycota</taxon>
        <taxon>Pezizomycotina</taxon>
        <taxon>Eurotiomycetes</taxon>
        <taxon>Eurotiomycetidae</taxon>
        <taxon>Onygenales</taxon>
        <taxon>Arthrodermataceae</taxon>
        <taxon>Microsporum</taxon>
    </lineage>
</organism>
<evidence type="ECO:0000313" key="2">
    <source>
        <dbReference type="EMBL" id="EEQ30707.1"/>
    </source>
</evidence>
<protein>
    <submittedName>
        <fullName evidence="2">Uncharacterized protein</fullName>
    </submittedName>
</protein>
<dbReference type="RefSeq" id="XP_002848020.1">
    <property type="nucleotide sequence ID" value="XM_002847974.1"/>
</dbReference>
<feature type="compositionally biased region" description="Basic and acidic residues" evidence="1">
    <location>
        <begin position="72"/>
        <end position="83"/>
    </location>
</feature>
<dbReference type="Proteomes" id="UP000002035">
    <property type="component" value="Unassembled WGS sequence"/>
</dbReference>
<dbReference type="VEuPathDB" id="FungiDB:MCYG_03526"/>
<dbReference type="HOGENOM" id="CLU_1668966_0_0_1"/>
<keyword evidence="3" id="KW-1185">Reference proteome</keyword>
<dbReference type="AlphaFoldDB" id="C5FLY5"/>